<sequence length="116" mass="13813">MQNFTIHVAGRLHCLFPPGGSHLQYLEQLLFDSRLTDNKHYYPIWHVCNYFQYGRLQRLLLNVGNFDSKEVIEKSFELLHRATCPGASITILMDQDIDDRLFEWTKRWQFKYSGET</sequence>
<protein>
    <submittedName>
        <fullName evidence="2">Uncharacterized protein</fullName>
    </submittedName>
</protein>
<accession>A0A914Z066</accession>
<keyword evidence="1" id="KW-1185">Reference proteome</keyword>
<dbReference type="Proteomes" id="UP000887577">
    <property type="component" value="Unplaced"/>
</dbReference>
<proteinExistence type="predicted"/>
<reference evidence="2" key="1">
    <citation type="submission" date="2022-11" db="UniProtKB">
        <authorList>
            <consortium name="WormBaseParasite"/>
        </authorList>
    </citation>
    <scope>IDENTIFICATION</scope>
</reference>
<name>A0A914Z066_9BILA</name>
<organism evidence="1 2">
    <name type="scientific">Panagrolaimus superbus</name>
    <dbReference type="NCBI Taxonomy" id="310955"/>
    <lineage>
        <taxon>Eukaryota</taxon>
        <taxon>Metazoa</taxon>
        <taxon>Ecdysozoa</taxon>
        <taxon>Nematoda</taxon>
        <taxon>Chromadorea</taxon>
        <taxon>Rhabditida</taxon>
        <taxon>Tylenchina</taxon>
        <taxon>Panagrolaimomorpha</taxon>
        <taxon>Panagrolaimoidea</taxon>
        <taxon>Panagrolaimidae</taxon>
        <taxon>Panagrolaimus</taxon>
    </lineage>
</organism>
<dbReference type="WBParaSite" id="PSU_v2.g6130.t1">
    <property type="protein sequence ID" value="PSU_v2.g6130.t1"/>
    <property type="gene ID" value="PSU_v2.g6130"/>
</dbReference>
<evidence type="ECO:0000313" key="2">
    <source>
        <dbReference type="WBParaSite" id="PSU_v2.g6130.t1"/>
    </source>
</evidence>
<dbReference type="AlphaFoldDB" id="A0A914Z066"/>
<evidence type="ECO:0000313" key="1">
    <source>
        <dbReference type="Proteomes" id="UP000887577"/>
    </source>
</evidence>